<gene>
    <name evidence="2" type="ORF">TWF730_004578</name>
</gene>
<feature type="region of interest" description="Disordered" evidence="1">
    <location>
        <begin position="1"/>
        <end position="92"/>
    </location>
</feature>
<comment type="caution">
    <text evidence="2">The sequence shown here is derived from an EMBL/GenBank/DDBJ whole genome shotgun (WGS) entry which is preliminary data.</text>
</comment>
<feature type="compositionally biased region" description="Basic and acidic residues" evidence="1">
    <location>
        <begin position="1"/>
        <end position="10"/>
    </location>
</feature>
<keyword evidence="3" id="KW-1185">Reference proteome</keyword>
<evidence type="ECO:0000313" key="2">
    <source>
        <dbReference type="EMBL" id="KAK6331496.1"/>
    </source>
</evidence>
<feature type="compositionally biased region" description="Pro residues" evidence="1">
    <location>
        <begin position="435"/>
        <end position="446"/>
    </location>
</feature>
<accession>A0AAV9U246</accession>
<evidence type="ECO:0000313" key="3">
    <source>
        <dbReference type="Proteomes" id="UP001373714"/>
    </source>
</evidence>
<organism evidence="2 3">
    <name type="scientific">Orbilia blumenaviensis</name>
    <dbReference type="NCBI Taxonomy" id="1796055"/>
    <lineage>
        <taxon>Eukaryota</taxon>
        <taxon>Fungi</taxon>
        <taxon>Dikarya</taxon>
        <taxon>Ascomycota</taxon>
        <taxon>Pezizomycotina</taxon>
        <taxon>Orbiliomycetes</taxon>
        <taxon>Orbiliales</taxon>
        <taxon>Orbiliaceae</taxon>
        <taxon>Orbilia</taxon>
    </lineage>
</organism>
<dbReference type="EMBL" id="JAVHNS010000018">
    <property type="protein sequence ID" value="KAK6331496.1"/>
    <property type="molecule type" value="Genomic_DNA"/>
</dbReference>
<reference evidence="2 3" key="1">
    <citation type="submission" date="2019-10" db="EMBL/GenBank/DDBJ databases">
        <authorList>
            <person name="Palmer J.M."/>
        </authorList>
    </citation>
    <scope>NUCLEOTIDE SEQUENCE [LARGE SCALE GENOMIC DNA]</scope>
    <source>
        <strain evidence="2 3">TWF730</strain>
    </source>
</reference>
<name>A0AAV9U246_9PEZI</name>
<proteinExistence type="predicted"/>
<feature type="region of interest" description="Disordered" evidence="1">
    <location>
        <begin position="181"/>
        <end position="206"/>
    </location>
</feature>
<evidence type="ECO:0000256" key="1">
    <source>
        <dbReference type="SAM" id="MobiDB-lite"/>
    </source>
</evidence>
<dbReference type="Proteomes" id="UP001373714">
    <property type="component" value="Unassembled WGS sequence"/>
</dbReference>
<feature type="region of interest" description="Disordered" evidence="1">
    <location>
        <begin position="416"/>
        <end position="448"/>
    </location>
</feature>
<dbReference type="AlphaFoldDB" id="A0AAV9U246"/>
<feature type="compositionally biased region" description="Basic and acidic residues" evidence="1">
    <location>
        <begin position="58"/>
        <end position="69"/>
    </location>
</feature>
<protein>
    <submittedName>
        <fullName evidence="2">Uncharacterized protein</fullName>
    </submittedName>
</protein>
<feature type="compositionally biased region" description="Polar residues" evidence="1">
    <location>
        <begin position="28"/>
        <end position="38"/>
    </location>
</feature>
<sequence>MEHVDGEDYARYVGRARAQDDRYRSAIPESTSTSSPGNRNIAAEPPALQGRFSTFEAQAREPPRPRVEFSDAFYPPGPPVHRIGGSVPDPDYSYRRYRESTYAEANEFMTGSQSQRRRLFETTGVPPPPIRAPPPMRFFDDDPLDDDEHPFYPPGPPAHRIGGSVPDPDYSYRRYRESTYAGANTPGYQSQRMRPHETTAVPSDPPVIGAPSPVESFDDDFSDDDGGLSDDDEDLINRKIAFHIGECDSILIQRDWDPVLLQVHLIALVEKYKVQDIEFSFQLAMLYRNKGKHEDAVRVLNDFKFDPRLTLSQNSMAYLLRMTANFHLKNVSAVSKDCRRIAQLLRKNSNNPDIKQIQNAANYYAGWCAGQNNNKADELYYNSLFNPKMDSPIVFFGSRPCPLKIFPLQSGSSLPADPGVQGSQAHTPSMITSKPPVPPPKVPPKAVPTSNLQPLIPSGSPLHSFSTYVHPQNKYVCEDQEKMYLEQVHSIRVLVGISTITIKTRKGKTTRQDPVNCCIAFQSQEQILQVIPHCIDTGRSSLAYRILSGYHEGRGSTSSTTVPVGRFYQIPYPPDAPYRPIECVQDAFQFLTLVKPLDPSFRVESERLRYKDGIKGLFTQLRKDIPQASKRVYEDALMVAITTHNFIAAVIIMSHMNSIGLDLQKFMLQGGLTGKKFDDLVKTPMTLVFIAGIQSNFDIQFPLIDPKDRMGQSYVKLFDCNSDKPNLFHVAAVYATKSATPLQFLLKEHGYQCKGNPDSVPCFNKLAVVPGYANKVTPMQILTTRQERLRVENIQQSERTEELGNLFTIMQRQLRDIQTS</sequence>
<feature type="compositionally biased region" description="Polar residues" evidence="1">
    <location>
        <begin position="421"/>
        <end position="432"/>
    </location>
</feature>